<dbReference type="EMBL" id="HE613568">
    <property type="protein sequence ID" value="CCE89198.1"/>
    <property type="molecule type" value="Genomic_DNA"/>
</dbReference>
<dbReference type="SUPFAM" id="SSF82771">
    <property type="entry name" value="GIY-YIG endonuclease"/>
    <property type="match status" value="1"/>
</dbReference>
<protein>
    <recommendedName>
        <fullName evidence="1">GIY-YIG domain-containing protein</fullName>
    </recommendedName>
</protein>
<dbReference type="Gene3D" id="3.40.1440.10">
    <property type="entry name" value="GIY-YIG endonuclease"/>
    <property type="match status" value="1"/>
</dbReference>
<sequence length="489" mass="56080">MLIKTLIRSLIFFGKLSLRQSGNIPLTNTLYNQKALEVLFKMANSLSDANPLKQYLLELIKQGLCQKIKLDEPLNFHKEVTNISGNKTVVKDFNNIPNELVNVSGVYILSHKDQNCFYIGSASSLRARFKQHVINSSRPYRGGNSKLYTFVKENGGWDQMEGQAILFTPNHLIEFLNKNPNYRLSLNDIYILRSFTQFEIRVLEQALISHFKPNLNSSHSIIYSFINWNPNYIPTLQKNVKIKVFNASNGPITDFIITKNIGLITEFESIGNASTGLGVSKTTINRYINTISPLESPLLELDVFIVDTSRPLTNKTVSFDDLISLPQITDFDLYSLPMDKLVALNSNKDPVNYYGIFKSPAEAALTLDNKSEYRYISRYINLERTVEVTFNKDLVYFVMNPLYKNNTSLRRTPDSPRNTKAIVLVDTINNTATHYETVKLMLQDLRIKSTGATSVVKRYMNPTKLYKQQYEFYYAKDYKGKITNYRKES</sequence>
<evidence type="ECO:0000313" key="2">
    <source>
        <dbReference type="EMBL" id="CCE89198.1"/>
    </source>
</evidence>
<dbReference type="PROSITE" id="PS50164">
    <property type="entry name" value="GIY_YIG"/>
    <property type="match status" value="1"/>
</dbReference>
<evidence type="ECO:0000259" key="1">
    <source>
        <dbReference type="PROSITE" id="PS50164"/>
    </source>
</evidence>
<feature type="domain" description="GIY-YIG" evidence="1">
    <location>
        <begin position="102"/>
        <end position="217"/>
    </location>
</feature>
<name>L8B988_PHLRA</name>
<organism evidence="2">
    <name type="scientific">Phlebia radiata</name>
    <name type="common">White-rot fungus</name>
    <dbReference type="NCBI Taxonomy" id="5308"/>
    <lineage>
        <taxon>Eukaryota</taxon>
        <taxon>Fungi</taxon>
        <taxon>Dikarya</taxon>
        <taxon>Basidiomycota</taxon>
        <taxon>Agaricomycotina</taxon>
        <taxon>Agaricomycetes</taxon>
        <taxon>Polyporales</taxon>
        <taxon>Meruliaceae</taxon>
        <taxon>Phlebia</taxon>
    </lineage>
</organism>
<dbReference type="InterPro" id="IPR035901">
    <property type="entry name" value="GIY-YIG_endonuc_sf"/>
</dbReference>
<dbReference type="SMART" id="SM00465">
    <property type="entry name" value="GIYc"/>
    <property type="match status" value="1"/>
</dbReference>
<dbReference type="Pfam" id="PF01541">
    <property type="entry name" value="GIY-YIG"/>
    <property type="match status" value="1"/>
</dbReference>
<reference evidence="2" key="1">
    <citation type="journal article" date="2014" name="PLoS ONE">
        <title>Mitochondrial Genome of Phlebia radiata Is the Second Largest (156 kbp) among Fungi and Features Signs of Genome Flexibility and Recent Recombination Events.</title>
        <authorList>
            <person name="Salavirta H."/>
            <person name="Oksanen I."/>
            <person name="Kuuskeri J."/>
            <person name="Makela M."/>
            <person name="Laine P."/>
            <person name="Paulin L."/>
            <person name="Lundell T."/>
        </authorList>
    </citation>
    <scope>NUCLEOTIDE SEQUENCE</scope>
    <source>
        <strain evidence="2">79</strain>
    </source>
</reference>
<dbReference type="InterPro" id="IPR003647">
    <property type="entry name" value="Intron_nuc_1_rpt"/>
</dbReference>
<dbReference type="SMART" id="SM00497">
    <property type="entry name" value="IENR1"/>
    <property type="match status" value="2"/>
</dbReference>
<geneLocation type="mitochondrion" evidence="2"/>
<dbReference type="RefSeq" id="YP_007374907.1">
    <property type="nucleotide sequence ID" value="NC_020148.1"/>
</dbReference>
<dbReference type="AlphaFoldDB" id="L8B988"/>
<dbReference type="GeneID" id="14469535"/>
<gene>
    <name evidence="2" type="ORF">PRA_mt0086</name>
</gene>
<accession>L8B988</accession>
<dbReference type="CDD" id="cd00719">
    <property type="entry name" value="GIY-YIG_SF"/>
    <property type="match status" value="1"/>
</dbReference>
<keyword evidence="2" id="KW-0496">Mitochondrion</keyword>
<dbReference type="InterPro" id="IPR000305">
    <property type="entry name" value="GIY-YIG_endonuc"/>
</dbReference>
<proteinExistence type="predicted"/>